<dbReference type="InterPro" id="IPR045841">
    <property type="entry name" value="E3_UBR4_N"/>
</dbReference>
<reference evidence="2" key="1">
    <citation type="submission" date="2018-11" db="EMBL/GenBank/DDBJ databases">
        <authorList>
            <consortium name="Pathogen Informatics"/>
        </authorList>
    </citation>
    <scope>NUCLEOTIDE SEQUENCE</scope>
</reference>
<dbReference type="Pfam" id="PF19423">
    <property type="entry name" value="E3_UBR4_N"/>
    <property type="match status" value="1"/>
</dbReference>
<dbReference type="EMBL" id="CAAALY010100195">
    <property type="protein sequence ID" value="VEL29087.1"/>
    <property type="molecule type" value="Genomic_DNA"/>
</dbReference>
<protein>
    <recommendedName>
        <fullName evidence="1">E3 ubiquitin-protein ligase UBR4 N-terminal domain-containing protein</fullName>
    </recommendedName>
</protein>
<proteinExistence type="predicted"/>
<keyword evidence="3" id="KW-1185">Reference proteome</keyword>
<evidence type="ECO:0000313" key="3">
    <source>
        <dbReference type="Proteomes" id="UP000784294"/>
    </source>
</evidence>
<feature type="non-terminal residue" evidence="2">
    <location>
        <position position="341"/>
    </location>
</feature>
<name>A0A3S5BLJ0_9PLAT</name>
<evidence type="ECO:0000313" key="2">
    <source>
        <dbReference type="EMBL" id="VEL29087.1"/>
    </source>
</evidence>
<feature type="domain" description="E3 ubiquitin-protein ligase UBR4 N-terminal" evidence="1">
    <location>
        <begin position="189"/>
        <end position="297"/>
    </location>
</feature>
<gene>
    <name evidence="2" type="ORF">PXEA_LOCUS22527</name>
</gene>
<comment type="caution">
    <text evidence="2">The sequence shown here is derived from an EMBL/GenBank/DDBJ whole genome shotgun (WGS) entry which is preliminary data.</text>
</comment>
<evidence type="ECO:0000259" key="1">
    <source>
        <dbReference type="Pfam" id="PF19423"/>
    </source>
</evidence>
<dbReference type="AlphaFoldDB" id="A0A3S5BLJ0"/>
<accession>A0A3S5BLJ0</accession>
<dbReference type="Proteomes" id="UP000784294">
    <property type="component" value="Unassembled WGS sequence"/>
</dbReference>
<organism evidence="2 3">
    <name type="scientific">Protopolystoma xenopodis</name>
    <dbReference type="NCBI Taxonomy" id="117903"/>
    <lineage>
        <taxon>Eukaryota</taxon>
        <taxon>Metazoa</taxon>
        <taxon>Spiralia</taxon>
        <taxon>Lophotrochozoa</taxon>
        <taxon>Platyhelminthes</taxon>
        <taxon>Monogenea</taxon>
        <taxon>Polyopisthocotylea</taxon>
        <taxon>Polystomatidea</taxon>
        <taxon>Polystomatidae</taxon>
        <taxon>Protopolystoma</taxon>
    </lineage>
</organism>
<sequence length="341" mass="37775">MPSLLSSSKAIGLESDSAVIGQIFARLLEYLDELHADSSSHSQRALSRLYLPISQLIYAVIDTAAAAMASLHESQPTEHGSCTIRGTNNLLLGSIPTASSSSILSDQLVIGLPRAALVYLGCLPPLGDFDLNPPTATICDLPQSLGNLRAEMYHHLFRPGPHVFSLLATYLLRQSRDIHTPGQSHSFGADEPVTIWWQHFLSRLTTDSSDSYLRGDQQVSHRVVQLLCLLAGQPYGLTGKKSLLHCLIANLPSALDVEARGKILNLQKCCLMLVLLRYQLHHLYDPPGHLADQLRPFLGLLGRSSATTDEVWQFSRLKIRASRFSSWFTVHRPEYFYDLLL</sequence>